<dbReference type="SMART" id="SM00369">
    <property type="entry name" value="LRR_TYP"/>
    <property type="match status" value="4"/>
</dbReference>
<dbReference type="PROSITE" id="PS51450">
    <property type="entry name" value="LRR"/>
    <property type="match status" value="5"/>
</dbReference>
<accession>A0A9Q1EKU9</accession>
<keyword evidence="2" id="KW-0677">Repeat</keyword>
<dbReference type="InterPro" id="IPR025875">
    <property type="entry name" value="Leu-rich_rpt_4"/>
</dbReference>
<dbReference type="InterPro" id="IPR003591">
    <property type="entry name" value="Leu-rich_rpt_typical-subtyp"/>
</dbReference>
<feature type="region of interest" description="Disordered" evidence="3">
    <location>
        <begin position="56"/>
        <end position="77"/>
    </location>
</feature>
<feature type="region of interest" description="Disordered" evidence="3">
    <location>
        <begin position="340"/>
        <end position="394"/>
    </location>
</feature>
<dbReference type="OrthoDB" id="7451790at2759"/>
<dbReference type="InterPro" id="IPR001611">
    <property type="entry name" value="Leu-rich_rpt"/>
</dbReference>
<gene>
    <name evidence="4" type="ORF">SKAU_G00352750</name>
</gene>
<evidence type="ECO:0000313" key="4">
    <source>
        <dbReference type="EMBL" id="KAJ8340642.1"/>
    </source>
</evidence>
<dbReference type="Gene3D" id="3.80.10.10">
    <property type="entry name" value="Ribonuclease Inhibitor"/>
    <property type="match status" value="1"/>
</dbReference>
<reference evidence="4" key="1">
    <citation type="journal article" date="2023" name="Science">
        <title>Genome structures resolve the early diversification of teleost fishes.</title>
        <authorList>
            <person name="Parey E."/>
            <person name="Louis A."/>
            <person name="Montfort J."/>
            <person name="Bouchez O."/>
            <person name="Roques C."/>
            <person name="Iampietro C."/>
            <person name="Lluch J."/>
            <person name="Castinel A."/>
            <person name="Donnadieu C."/>
            <person name="Desvignes T."/>
            <person name="Floi Bucao C."/>
            <person name="Jouanno E."/>
            <person name="Wen M."/>
            <person name="Mejri S."/>
            <person name="Dirks R."/>
            <person name="Jansen H."/>
            <person name="Henkel C."/>
            <person name="Chen W.J."/>
            <person name="Zahm M."/>
            <person name="Cabau C."/>
            <person name="Klopp C."/>
            <person name="Thompson A.W."/>
            <person name="Robinson-Rechavi M."/>
            <person name="Braasch I."/>
            <person name="Lecointre G."/>
            <person name="Bobe J."/>
            <person name="Postlethwait J.H."/>
            <person name="Berthelot C."/>
            <person name="Roest Crollius H."/>
            <person name="Guiguen Y."/>
        </authorList>
    </citation>
    <scope>NUCLEOTIDE SEQUENCE</scope>
    <source>
        <strain evidence="4">WJC10195</strain>
    </source>
</reference>
<dbReference type="AlphaFoldDB" id="A0A9Q1EKU9"/>
<evidence type="ECO:0000256" key="3">
    <source>
        <dbReference type="SAM" id="MobiDB-lite"/>
    </source>
</evidence>
<dbReference type="EMBL" id="JAINUF010000016">
    <property type="protein sequence ID" value="KAJ8340642.1"/>
    <property type="molecule type" value="Genomic_DNA"/>
</dbReference>
<dbReference type="PANTHER" id="PTHR45973:SF8">
    <property type="entry name" value="LEUCINE-RICH REPEAT-CONTAINING PROTEIN 49"/>
    <property type="match status" value="1"/>
</dbReference>
<organism evidence="4 5">
    <name type="scientific">Synaphobranchus kaupii</name>
    <name type="common">Kaup's arrowtooth eel</name>
    <dbReference type="NCBI Taxonomy" id="118154"/>
    <lineage>
        <taxon>Eukaryota</taxon>
        <taxon>Metazoa</taxon>
        <taxon>Chordata</taxon>
        <taxon>Craniata</taxon>
        <taxon>Vertebrata</taxon>
        <taxon>Euteleostomi</taxon>
        <taxon>Actinopterygii</taxon>
        <taxon>Neopterygii</taxon>
        <taxon>Teleostei</taxon>
        <taxon>Anguilliformes</taxon>
        <taxon>Synaphobranchidae</taxon>
        <taxon>Synaphobranchus</taxon>
    </lineage>
</organism>
<name>A0A9Q1EKU9_SYNKA</name>
<dbReference type="Pfam" id="PF12799">
    <property type="entry name" value="LRR_4"/>
    <property type="match status" value="2"/>
</dbReference>
<evidence type="ECO:0000256" key="2">
    <source>
        <dbReference type="ARBA" id="ARBA00022737"/>
    </source>
</evidence>
<evidence type="ECO:0000256" key="1">
    <source>
        <dbReference type="ARBA" id="ARBA00022614"/>
    </source>
</evidence>
<keyword evidence="5" id="KW-1185">Reference proteome</keyword>
<dbReference type="InterPro" id="IPR032675">
    <property type="entry name" value="LRR_dom_sf"/>
</dbReference>
<dbReference type="SMART" id="SM00365">
    <property type="entry name" value="LRR_SD22"/>
    <property type="match status" value="6"/>
</dbReference>
<dbReference type="SUPFAM" id="SSF52058">
    <property type="entry name" value="L domain-like"/>
    <property type="match status" value="1"/>
</dbReference>
<evidence type="ECO:0000313" key="5">
    <source>
        <dbReference type="Proteomes" id="UP001152622"/>
    </source>
</evidence>
<dbReference type="Proteomes" id="UP001152622">
    <property type="component" value="Chromosome 16"/>
</dbReference>
<dbReference type="PANTHER" id="PTHR45973">
    <property type="entry name" value="PROTEIN PHOSPHATASE 1 REGULATORY SUBUNIT SDS22-RELATED"/>
    <property type="match status" value="1"/>
</dbReference>
<feature type="compositionally biased region" description="Polar residues" evidence="3">
    <location>
        <begin position="62"/>
        <end position="75"/>
    </location>
</feature>
<sequence length="394" mass="44151">MRSHKLQTSNVNKGRFLTPTVNLKLRLTAMNTLAPERLAQRPLDLRLCKELSRETAGDTLKMSPQKQESRLSFQNGGRPPNVALLGFDSEFPGPERTLLSLPAAVPCGITGDMGQQVHKVRSRRATHSAGPTHAHSNPSLCQAAGDSRHFVENTAPSCPPAPLHSREDYTSNPERLDMDRRGLEECPLLEGEERLRLLNFQHNLISRIENLSHLRRLVFLDLYDNRITEMSGISALTSLRVLMLGKNRIKRIWHLDTLTKLDVLDLHGNQIVQIENLSHLTELRVLNLAGNRISRVDGLLGLDSLTELNLRHNRISCVPFARWNVARVFAAAGFASRASARASAPDKQTPELSAEAGRGLGRSRQKLQRNVRNVKTPRHRSVLPFSRFPPRTKP</sequence>
<protein>
    <recommendedName>
        <fullName evidence="6">Leucine-rich repeat-containing protein 49</fullName>
    </recommendedName>
</protein>
<proteinExistence type="predicted"/>
<keyword evidence="1" id="KW-0433">Leucine-rich repeat</keyword>
<comment type="caution">
    <text evidence="4">The sequence shown here is derived from an EMBL/GenBank/DDBJ whole genome shotgun (WGS) entry which is preliminary data.</text>
</comment>
<dbReference type="InterPro" id="IPR050576">
    <property type="entry name" value="Cilia_flagella_integrity"/>
</dbReference>
<evidence type="ECO:0008006" key="6">
    <source>
        <dbReference type="Google" id="ProtNLM"/>
    </source>
</evidence>